<reference evidence="2 3" key="1">
    <citation type="submission" date="2015-01" db="EMBL/GenBank/DDBJ databases">
        <title>Evolution of Trichinella species and genotypes.</title>
        <authorList>
            <person name="Korhonen P.K."/>
            <person name="Edoardo P."/>
            <person name="Giuseppe L.R."/>
            <person name="Gasser R.B."/>
        </authorList>
    </citation>
    <scope>NUCLEOTIDE SEQUENCE [LARGE SCALE GENOMIC DNA]</scope>
    <source>
        <strain evidence="2">ISS3</strain>
    </source>
</reference>
<dbReference type="PROSITE" id="PS50948">
    <property type="entry name" value="PAN"/>
    <property type="match status" value="1"/>
</dbReference>
<feature type="domain" description="Apple" evidence="1">
    <location>
        <begin position="1025"/>
        <end position="1103"/>
    </location>
</feature>
<dbReference type="InParanoid" id="A0A0V1B1K9"/>
<organism evidence="2 3">
    <name type="scientific">Trichinella spiralis</name>
    <name type="common">Trichina worm</name>
    <dbReference type="NCBI Taxonomy" id="6334"/>
    <lineage>
        <taxon>Eukaryota</taxon>
        <taxon>Metazoa</taxon>
        <taxon>Ecdysozoa</taxon>
        <taxon>Nematoda</taxon>
        <taxon>Enoplea</taxon>
        <taxon>Dorylaimia</taxon>
        <taxon>Trichinellida</taxon>
        <taxon>Trichinellidae</taxon>
        <taxon>Trichinella</taxon>
    </lineage>
</organism>
<evidence type="ECO:0000313" key="2">
    <source>
        <dbReference type="EMBL" id="KRY30841.1"/>
    </source>
</evidence>
<keyword evidence="3" id="KW-1185">Reference proteome</keyword>
<name>A0A0V1B1K9_TRISP</name>
<dbReference type="OrthoDB" id="6435507at2759"/>
<accession>A0A0V1B1K9</accession>
<dbReference type="Proteomes" id="UP000054776">
    <property type="component" value="Unassembled WGS sequence"/>
</dbReference>
<gene>
    <name evidence="2" type="ORF">T01_10939</name>
</gene>
<sequence>MQDLFLEQLINVNRCVKFVEILQTGINYTMLRQWSLLAIICFINCYLVDCSWMSLYIPKLDATCVLTAKAIRHEDVLHIKQAYCSMESCVAACFLLLPSCNLIKYSPFAKVCNLYYENATGHISPPIDQIGQSLNLQLHSCYEDISNIPVGIIVQSVYQRNNSAKIHTPSTHKNCDFLGFPFVENFYAQRIHLIVTSSLKRCIAFCEAPTYTSCNSVLFSAQEETCLLLSRDRNLPLLGGIIPTLQTSALFFIILRCYNDFDFPYAYSIPKFGEIAPTVYSIFNLTVSLYRVHFYAAKAGIRIGLWETVDENYCLMICLDEFWADYCDGYYFQHGEKTCLTFSIRKKYALPNSPLNRRIIQFSDDGLLINIVKDLRMLRLKHSNHFTTVAKVSLFHFKEICTVQHSFSNVIPWINLVQQYTNISHLNDCIRICRFIRNFGLCLGIAYSKESEVCLIAVLGNYDDEVFLNEGYHFLMLNNCSKDRENERADNDPPELHVLPILDEVCQVELYKSLFLTGWSVIIEIRNISTLQECLTNCAAVMHTIKCSAIYFFYKTCFLLERMTHMQTYFIREKASLVSCSWMSLYIPKLDATCVLTAKAIRHEVVLHIKQAYCSMESCVAACYQLSPSCNLIKYSPFAKVCNLYYENATDHILLPIDQIGQSMHLLLHSCHEDISSIPAGILVQSVYQRNNSATIHTPSTHKNCEFFVLPFVENFYAQRIHLIVTSSLKRCIAFCEAPTYTSCNSVLFSAQEGTCLLLSRDRNLPLLGGILPTLQTSALCYNDFDFPYAYSIPRFGEIAPTVYNIFNLTVSLYEAQFYAAKAGIRIGLWETVNETYCLMICLDEIWADYCDGYYFSYGEKTCLIFSIEKKYAFPKSPLNRRIIQFSDDGMLINIVKDLRMLPLKHSNHFTTEKKHKEICTVQHTISNVIPWINLVQLYENISFFNDCISICRFIRNFGLCLGIAYSKESKACLIAVLGNNDDEVYLNEGFHFSTLSNCSKDRENERADNDPPELHLLPILDEVCQLEFYKPLILTGWSVIAEIRNIATLQECLTNCAAVTHAIKCAAIYFIHESCFLLERMTHLQNHFIRDSDSVFAELLFCEPNIG</sequence>
<dbReference type="AlphaFoldDB" id="A0A0V1B1K9"/>
<evidence type="ECO:0000259" key="1">
    <source>
        <dbReference type="PROSITE" id="PS50948"/>
    </source>
</evidence>
<dbReference type="InterPro" id="IPR003609">
    <property type="entry name" value="Pan_app"/>
</dbReference>
<proteinExistence type="predicted"/>
<comment type="caution">
    <text evidence="2">The sequence shown here is derived from an EMBL/GenBank/DDBJ whole genome shotgun (WGS) entry which is preliminary data.</text>
</comment>
<dbReference type="EMBL" id="JYDH01000130">
    <property type="protein sequence ID" value="KRY30841.1"/>
    <property type="molecule type" value="Genomic_DNA"/>
</dbReference>
<protein>
    <recommendedName>
        <fullName evidence="1">Apple domain-containing protein</fullName>
    </recommendedName>
</protein>
<evidence type="ECO:0000313" key="3">
    <source>
        <dbReference type="Proteomes" id="UP000054776"/>
    </source>
</evidence>